<evidence type="ECO:0000313" key="2">
    <source>
        <dbReference type="EMBL" id="OGF85537.1"/>
    </source>
</evidence>
<keyword evidence="1" id="KW-0812">Transmembrane</keyword>
<dbReference type="EMBL" id="MFIH01000030">
    <property type="protein sequence ID" value="OGF85537.1"/>
    <property type="molecule type" value="Genomic_DNA"/>
</dbReference>
<proteinExistence type="predicted"/>
<feature type="transmembrane region" description="Helical" evidence="1">
    <location>
        <begin position="82"/>
        <end position="99"/>
    </location>
</feature>
<dbReference type="AlphaFoldDB" id="A0A1F5XCK0"/>
<organism evidence="2 3">
    <name type="scientific">Candidatus Giovannonibacteria bacterium RIFCSPLOWO2_02_44_8</name>
    <dbReference type="NCBI Taxonomy" id="1798355"/>
    <lineage>
        <taxon>Bacteria</taxon>
        <taxon>Candidatus Giovannoniibacteriota</taxon>
    </lineage>
</organism>
<feature type="transmembrane region" description="Helical" evidence="1">
    <location>
        <begin position="12"/>
        <end position="31"/>
    </location>
</feature>
<name>A0A1F5XCK0_9BACT</name>
<protein>
    <submittedName>
        <fullName evidence="2">Uncharacterized protein</fullName>
    </submittedName>
</protein>
<comment type="caution">
    <text evidence="2">The sequence shown here is derived from an EMBL/GenBank/DDBJ whole genome shotgun (WGS) entry which is preliminary data.</text>
</comment>
<reference evidence="2 3" key="1">
    <citation type="journal article" date="2016" name="Nat. Commun.">
        <title>Thousands of microbial genomes shed light on interconnected biogeochemical processes in an aquifer system.</title>
        <authorList>
            <person name="Anantharaman K."/>
            <person name="Brown C.T."/>
            <person name="Hug L.A."/>
            <person name="Sharon I."/>
            <person name="Castelle C.J."/>
            <person name="Probst A.J."/>
            <person name="Thomas B.C."/>
            <person name="Singh A."/>
            <person name="Wilkins M.J."/>
            <person name="Karaoz U."/>
            <person name="Brodie E.L."/>
            <person name="Williams K.H."/>
            <person name="Hubbard S.S."/>
            <person name="Banfield J.F."/>
        </authorList>
    </citation>
    <scope>NUCLEOTIDE SEQUENCE [LARGE SCALE GENOMIC DNA]</scope>
</reference>
<evidence type="ECO:0000313" key="3">
    <source>
        <dbReference type="Proteomes" id="UP000178405"/>
    </source>
</evidence>
<gene>
    <name evidence="2" type="ORF">A2Z63_03395</name>
</gene>
<evidence type="ECO:0000256" key="1">
    <source>
        <dbReference type="SAM" id="Phobius"/>
    </source>
</evidence>
<keyword evidence="1" id="KW-0472">Membrane</keyword>
<dbReference type="Proteomes" id="UP000178405">
    <property type="component" value="Unassembled WGS sequence"/>
</dbReference>
<accession>A0A1F5XCK0</accession>
<sequence length="145" mass="16264">MTLDFLQKIKLPVILIVLGVLTFGFACAGMTKHSFMHDADMNSFGVIMSGTNQQECCNTSISKNIDTWKNIVLTVPDKTRDVLSLLVLGLALVLGYGWISLWNRRPPTEPDVGRLCLYIKQNPDIILFNHLKLAFARGILNPKIY</sequence>
<keyword evidence="1" id="KW-1133">Transmembrane helix</keyword>